<evidence type="ECO:0000313" key="2">
    <source>
        <dbReference type="Proteomes" id="UP000830167"/>
    </source>
</evidence>
<protein>
    <submittedName>
        <fullName evidence="1">Uncharacterized protein</fullName>
    </submittedName>
</protein>
<dbReference type="EMBL" id="CP089291">
    <property type="protein sequence ID" value="UOF89213.1"/>
    <property type="molecule type" value="Genomic_DNA"/>
</dbReference>
<sequence length="85" mass="9861">MAFFPEQLEQAVQTMNTGLDRLSHGIETINGLPADTYMEFSRNIQMLRDTVQYLSQHIMEFKHEQQTATEMGKRVELANQNTSRI</sequence>
<name>A0ABY4CFM8_9BACL</name>
<gene>
    <name evidence="1" type="ORF">LSG31_14990</name>
</gene>
<keyword evidence="2" id="KW-1185">Reference proteome</keyword>
<accession>A0ABY4CFM8</accession>
<proteinExistence type="predicted"/>
<reference evidence="1" key="1">
    <citation type="submission" date="2021-12" db="EMBL/GenBank/DDBJ databases">
        <title>Alicyclobacillaceae gen. nov., sp. nov., isolated from chalcocite enrichment system.</title>
        <authorList>
            <person name="Jiang Z."/>
        </authorList>
    </citation>
    <scope>NUCLEOTIDE SEQUENCE</scope>
    <source>
        <strain evidence="1">MYW30-H2</strain>
    </source>
</reference>
<evidence type="ECO:0000313" key="1">
    <source>
        <dbReference type="EMBL" id="UOF89213.1"/>
    </source>
</evidence>
<organism evidence="1 2">
    <name type="scientific">Fodinisporobacter ferrooxydans</name>
    <dbReference type="NCBI Taxonomy" id="2901836"/>
    <lineage>
        <taxon>Bacteria</taxon>
        <taxon>Bacillati</taxon>
        <taxon>Bacillota</taxon>
        <taxon>Bacilli</taxon>
        <taxon>Bacillales</taxon>
        <taxon>Alicyclobacillaceae</taxon>
        <taxon>Fodinisporobacter</taxon>
    </lineage>
</organism>
<dbReference type="Proteomes" id="UP000830167">
    <property type="component" value="Chromosome"/>
</dbReference>
<dbReference type="RefSeq" id="WP_347435897.1">
    <property type="nucleotide sequence ID" value="NZ_CP089291.1"/>
</dbReference>